<name>A0A2H5Y8R6_9CHLR</name>
<feature type="transmembrane region" description="Helical" evidence="1">
    <location>
        <begin position="25"/>
        <end position="47"/>
    </location>
</feature>
<keyword evidence="1" id="KW-1133">Transmembrane helix</keyword>
<comment type="caution">
    <text evidence="3">The sequence shown here is derived from an EMBL/GenBank/DDBJ whole genome shotgun (WGS) entry which is preliminary data.</text>
</comment>
<feature type="transmembrane region" description="Helical" evidence="1">
    <location>
        <begin position="336"/>
        <end position="369"/>
    </location>
</feature>
<feature type="transmembrane region" description="Helical" evidence="1">
    <location>
        <begin position="311"/>
        <end position="330"/>
    </location>
</feature>
<sequence length="700" mass="77151">MSRAMGGEPDLLSPRAIPWRRVLRTVGWVGWSLTLGVMIVALVAWPIDNGARQAWQIGQAAPQTIFAPYELRYPSAVLTEQAREAAAAQVAPIYTSPDPRIARQQVEKLRQTVEAIAQLRAETLPLEEKARRLEQMSRDYDLSPEQRLRLLTADSSRWELITGEAIRLLDQIMREPIREDEVPAVLRELPRQVTARLTEEEASLVVRLVTPLIIPNSILDTEATEAARRRAREAVPPQIRQIRAGEAIIRQGDILDALALEALQQYGLISPALPAHLPIARGAIAGLGVIGLLLLLQRLTPEVAERPRRPMALLGLFLLFTLSARLVTVFAPEWIWAFPAAALGMLIATGLGTVPGLLLSAIWSLWFGLIADRTPAFLAASLLANWVTILMLHRLERFQTLLMAGLSAGAITGLIGIAATVEAGSFSPLGALITGGMGLLAGALSITITLIGFIVLGTLFDVTTPLHLLELARPTHPLLQQLMVRAPGTYHHTLMVANLAEQAALRIGADPLLARVGALYHDIGKMIRPYLFVENQVNGDNPHEQMDPYASAQAILRHVEDGLALARRYHLPRRVRAFIQEHHGTLCVTIPYHRAVQEAGNPEKVDRAAFCYRGPRPRSKETAIVMLADGCEAAVRAARPKDPQELAQILERVFQERIQAGQLDEAPLTMQDLQGIREAFLQVFQGMFHPRLIYPDTSPR</sequence>
<dbReference type="InterPro" id="IPR006675">
    <property type="entry name" value="HDIG_dom"/>
</dbReference>
<dbReference type="SMART" id="SM00471">
    <property type="entry name" value="HDc"/>
    <property type="match status" value="1"/>
</dbReference>
<keyword evidence="3" id="KW-0378">Hydrolase</keyword>
<dbReference type="Pfam" id="PF07697">
    <property type="entry name" value="7TMR-HDED"/>
    <property type="match status" value="1"/>
</dbReference>
<evidence type="ECO:0000313" key="4">
    <source>
        <dbReference type="Proteomes" id="UP000236642"/>
    </source>
</evidence>
<dbReference type="EMBL" id="BEHY01000070">
    <property type="protein sequence ID" value="GBD09817.1"/>
    <property type="molecule type" value="Genomic_DNA"/>
</dbReference>
<dbReference type="Pfam" id="PF01966">
    <property type="entry name" value="HD"/>
    <property type="match status" value="1"/>
</dbReference>
<dbReference type="PANTHER" id="PTHR36442">
    <property type="entry name" value="CYCLIC-DI-AMP PHOSPHODIESTERASE PGPH"/>
    <property type="match status" value="1"/>
</dbReference>
<evidence type="ECO:0000313" key="3">
    <source>
        <dbReference type="EMBL" id="GBD09817.1"/>
    </source>
</evidence>
<dbReference type="SUPFAM" id="SSF109604">
    <property type="entry name" value="HD-domain/PDEase-like"/>
    <property type="match status" value="1"/>
</dbReference>
<feature type="domain" description="HD" evidence="2">
    <location>
        <begin position="489"/>
        <end position="634"/>
    </location>
</feature>
<dbReference type="GO" id="GO:0016787">
    <property type="term" value="F:hydrolase activity"/>
    <property type="evidence" value="ECO:0007669"/>
    <property type="project" value="UniProtKB-KW"/>
</dbReference>
<feature type="transmembrane region" description="Helical" evidence="1">
    <location>
        <begin position="433"/>
        <end position="460"/>
    </location>
</feature>
<dbReference type="Gene3D" id="1.10.3210.10">
    <property type="entry name" value="Hypothetical protein af1432"/>
    <property type="match status" value="1"/>
</dbReference>
<dbReference type="InterPro" id="IPR011621">
    <property type="entry name" value="Metal-dep_PHydrolase_7TM_intra"/>
</dbReference>
<dbReference type="InterPro" id="IPR011624">
    <property type="entry name" value="Metal-dep_PHydrolase_7TM_extra"/>
</dbReference>
<dbReference type="PANTHER" id="PTHR36442:SF1">
    <property type="entry name" value="CYCLIC-DI-AMP PHOSPHODIESTERASE PGPH"/>
    <property type="match status" value="1"/>
</dbReference>
<dbReference type="AlphaFoldDB" id="A0A2H5Y8R6"/>
<dbReference type="Proteomes" id="UP000236642">
    <property type="component" value="Unassembled WGS sequence"/>
</dbReference>
<protein>
    <submittedName>
        <fullName evidence="3">Cyclic-di-AMP phosphodiesterase PgpH</fullName>
        <ecNumber evidence="3">3.1.4.-</ecNumber>
    </submittedName>
</protein>
<gene>
    <name evidence="3" type="primary">pgpH</name>
    <name evidence="3" type="ORF">HRbin22_02078</name>
</gene>
<feature type="transmembrane region" description="Helical" evidence="1">
    <location>
        <begin position="401"/>
        <end position="421"/>
    </location>
</feature>
<keyword evidence="1" id="KW-0812">Transmembrane</keyword>
<dbReference type="PROSITE" id="PS51831">
    <property type="entry name" value="HD"/>
    <property type="match status" value="1"/>
</dbReference>
<dbReference type="EC" id="3.1.4.-" evidence="3"/>
<dbReference type="NCBIfam" id="TIGR00277">
    <property type="entry name" value="HDIG"/>
    <property type="match status" value="1"/>
</dbReference>
<dbReference type="Pfam" id="PF07698">
    <property type="entry name" value="7TM-7TMR_HD"/>
    <property type="match status" value="1"/>
</dbReference>
<feature type="transmembrane region" description="Helical" evidence="1">
    <location>
        <begin position="279"/>
        <end position="299"/>
    </location>
</feature>
<proteinExistence type="predicted"/>
<organism evidence="3 4">
    <name type="scientific">Candidatus Thermoflexus japonica</name>
    <dbReference type="NCBI Taxonomy" id="2035417"/>
    <lineage>
        <taxon>Bacteria</taxon>
        <taxon>Bacillati</taxon>
        <taxon>Chloroflexota</taxon>
        <taxon>Thermoflexia</taxon>
        <taxon>Thermoflexales</taxon>
        <taxon>Thermoflexaceae</taxon>
        <taxon>Thermoflexus</taxon>
    </lineage>
</organism>
<dbReference type="InterPro" id="IPR052722">
    <property type="entry name" value="PgpH_phosphodiesterase"/>
</dbReference>
<accession>A0A2H5Y8R6</accession>
<keyword evidence="1" id="KW-0472">Membrane</keyword>
<reference evidence="4" key="1">
    <citation type="submission" date="2017-09" db="EMBL/GenBank/DDBJ databases">
        <title>Metaegenomics of thermophilic ammonia-oxidizing enrichment culture.</title>
        <authorList>
            <person name="Kato S."/>
            <person name="Suzuki K."/>
        </authorList>
    </citation>
    <scope>NUCLEOTIDE SEQUENCE [LARGE SCALE GENOMIC DNA]</scope>
</reference>
<dbReference type="InterPro" id="IPR003607">
    <property type="entry name" value="HD/PDEase_dom"/>
</dbReference>
<evidence type="ECO:0000256" key="1">
    <source>
        <dbReference type="SAM" id="Phobius"/>
    </source>
</evidence>
<evidence type="ECO:0000259" key="2">
    <source>
        <dbReference type="PROSITE" id="PS51831"/>
    </source>
</evidence>
<dbReference type="CDD" id="cd00077">
    <property type="entry name" value="HDc"/>
    <property type="match status" value="1"/>
</dbReference>
<dbReference type="InterPro" id="IPR006674">
    <property type="entry name" value="HD_domain"/>
</dbReference>